<dbReference type="PROSITE" id="PS50943">
    <property type="entry name" value="HTH_CROC1"/>
    <property type="match status" value="1"/>
</dbReference>
<dbReference type="Pfam" id="PF18106">
    <property type="entry name" value="Rol_Rep_N"/>
    <property type="match status" value="1"/>
</dbReference>
<dbReference type="InterPro" id="IPR003491">
    <property type="entry name" value="REP-like_C"/>
</dbReference>
<dbReference type="InterPro" id="IPR001387">
    <property type="entry name" value="Cro/C1-type_HTH"/>
</dbReference>
<dbReference type="SUPFAM" id="SSF47413">
    <property type="entry name" value="lambda repressor-like DNA-binding domains"/>
    <property type="match status" value="1"/>
</dbReference>
<dbReference type="RefSeq" id="WP_087254511.1">
    <property type="nucleotide sequence ID" value="NZ_CAWUZP010000045.1"/>
</dbReference>
<dbReference type="Gene3D" id="1.10.260.40">
    <property type="entry name" value="lambda repressor-like DNA-binding domains"/>
    <property type="match status" value="1"/>
</dbReference>
<dbReference type="Proteomes" id="UP000196258">
    <property type="component" value="Unassembled WGS sequence"/>
</dbReference>
<evidence type="ECO:0000313" key="3">
    <source>
        <dbReference type="Proteomes" id="UP000196258"/>
    </source>
</evidence>
<sequence>MNNNDFIQELKEKREEYGISQARFAVACGISREYYNRIENGKTPLTEELKQEITKQLERFNPDEPLFLLIDYFRVRFPTTDAQTIIKDVLHIKAKHMLHEDYGQYGYEGQYYTGNIVLLVSSNPVLGVLLELKGKGCRQMEAYLTAEGRSWYDFMLDCLSAGGVMKRLDLAINDRAGILDIPMLAEKWRRGEAISYFRGQKHYDGTQKNGDDMPESTGNTLYIGSTKSEVYFCIYEKAKEQHAKFGVDIEDMEVKNRFEIRLKNERAYRAVVDLLTYYDAERTAFSIINHYLRFVDAEEDKPKSAWKLNEQWAWFIGEHREAIKLTTQPEPFTLERALRWLHRQVAPTLKMVQELDKQNHTTILKDMLEQAKLGEKHKHLLELERTDIKDRIDTDVQEKTDGVF</sequence>
<dbReference type="InterPro" id="IPR010982">
    <property type="entry name" value="Lambda_DNA-bd_dom_sf"/>
</dbReference>
<protein>
    <submittedName>
        <fullName evidence="2">Cro/Cl family transcriptional regulator</fullName>
    </submittedName>
</protein>
<proteinExistence type="predicted"/>
<dbReference type="SMART" id="SM00530">
    <property type="entry name" value="HTH_XRE"/>
    <property type="match status" value="1"/>
</dbReference>
<gene>
    <name evidence="2" type="ORF">B5E91_02130</name>
</gene>
<dbReference type="Pfam" id="PF01381">
    <property type="entry name" value="HTH_3"/>
    <property type="match status" value="1"/>
</dbReference>
<dbReference type="GO" id="GO:0003677">
    <property type="term" value="F:DNA binding"/>
    <property type="evidence" value="ECO:0007669"/>
    <property type="project" value="InterPro"/>
</dbReference>
<dbReference type="AlphaFoldDB" id="A0A1Y4Q1G6"/>
<name>A0A1Y4Q1G6_9FIRM</name>
<evidence type="ECO:0000313" key="2">
    <source>
        <dbReference type="EMBL" id="OUQ06101.1"/>
    </source>
</evidence>
<dbReference type="CDD" id="cd00093">
    <property type="entry name" value="HTH_XRE"/>
    <property type="match status" value="1"/>
</dbReference>
<dbReference type="InterPro" id="IPR040819">
    <property type="entry name" value="Rol_Rep_N"/>
</dbReference>
<dbReference type="EMBL" id="NFLB01000002">
    <property type="protein sequence ID" value="OUQ06101.1"/>
    <property type="molecule type" value="Genomic_DNA"/>
</dbReference>
<organism evidence="2 3">
    <name type="scientific">Thomasclavelia spiroformis</name>
    <dbReference type="NCBI Taxonomy" id="29348"/>
    <lineage>
        <taxon>Bacteria</taxon>
        <taxon>Bacillati</taxon>
        <taxon>Bacillota</taxon>
        <taxon>Erysipelotrichia</taxon>
        <taxon>Erysipelotrichales</taxon>
        <taxon>Coprobacillaceae</taxon>
        <taxon>Thomasclavelia</taxon>
    </lineage>
</organism>
<feature type="domain" description="HTH cro/C1-type" evidence="1">
    <location>
        <begin position="10"/>
        <end position="66"/>
    </location>
</feature>
<comment type="caution">
    <text evidence="2">The sequence shown here is derived from an EMBL/GenBank/DDBJ whole genome shotgun (WGS) entry which is preliminary data.</text>
</comment>
<evidence type="ECO:0000259" key="1">
    <source>
        <dbReference type="PROSITE" id="PS50943"/>
    </source>
</evidence>
<accession>A0A1Y4Q1G6</accession>
<reference evidence="3" key="1">
    <citation type="submission" date="2017-04" db="EMBL/GenBank/DDBJ databases">
        <title>Function of individual gut microbiota members based on whole genome sequencing of pure cultures obtained from chicken caecum.</title>
        <authorList>
            <person name="Medvecky M."/>
            <person name="Cejkova D."/>
            <person name="Polansky O."/>
            <person name="Karasova D."/>
            <person name="Kubasova T."/>
            <person name="Cizek A."/>
            <person name="Rychlik I."/>
        </authorList>
    </citation>
    <scope>NUCLEOTIDE SEQUENCE [LARGE SCALE GENOMIC DNA]</scope>
    <source>
        <strain evidence="3">An149</strain>
    </source>
</reference>
<dbReference type="Pfam" id="PF02486">
    <property type="entry name" value="Rep_trans"/>
    <property type="match status" value="1"/>
</dbReference>